<evidence type="ECO:0000313" key="6">
    <source>
        <dbReference type="Proteomes" id="UP000199065"/>
    </source>
</evidence>
<feature type="region of interest" description="Disordered" evidence="2">
    <location>
        <begin position="1000"/>
        <end position="1032"/>
    </location>
</feature>
<dbReference type="Pfam" id="PF00271">
    <property type="entry name" value="Helicase_C"/>
    <property type="match status" value="1"/>
</dbReference>
<dbReference type="SMART" id="SM00490">
    <property type="entry name" value="HELICc"/>
    <property type="match status" value="1"/>
</dbReference>
<keyword evidence="5" id="KW-0547">Nucleotide-binding</keyword>
<dbReference type="SUPFAM" id="SSF47794">
    <property type="entry name" value="Rad51 N-terminal domain-like"/>
    <property type="match status" value="1"/>
</dbReference>
<feature type="region of interest" description="Disordered" evidence="2">
    <location>
        <begin position="366"/>
        <end position="411"/>
    </location>
</feature>
<reference evidence="5 6" key="1">
    <citation type="submission" date="2016-10" db="EMBL/GenBank/DDBJ databases">
        <authorList>
            <person name="de Groot N.N."/>
        </authorList>
    </citation>
    <scope>NUCLEOTIDE SEQUENCE [LARGE SCALE GENOMIC DNA]</scope>
    <source>
        <strain>J11</strain>
        <strain evidence="6">PG 39</strain>
    </source>
</reference>
<dbReference type="Pfam" id="PF00176">
    <property type="entry name" value="SNF2-rel_dom"/>
    <property type="match status" value="1"/>
</dbReference>
<evidence type="ECO:0000256" key="2">
    <source>
        <dbReference type="SAM" id="MobiDB-lite"/>
    </source>
</evidence>
<dbReference type="PROSITE" id="PS51194">
    <property type="entry name" value="HELICASE_CTER"/>
    <property type="match status" value="1"/>
</dbReference>
<dbReference type="Gene3D" id="3.40.50.300">
    <property type="entry name" value="P-loop containing nucleotide triphosphate hydrolases"/>
    <property type="match status" value="1"/>
</dbReference>
<dbReference type="AlphaFoldDB" id="A0A1I2TSH1"/>
<evidence type="ECO:0000256" key="1">
    <source>
        <dbReference type="ARBA" id="ARBA00022801"/>
    </source>
</evidence>
<name>A0A1I2TSH1_9CORY</name>
<dbReference type="Proteomes" id="UP000199065">
    <property type="component" value="Unassembled WGS sequence"/>
</dbReference>
<protein>
    <submittedName>
        <fullName evidence="5">Helicase conserved C-terminal domain-containing protein</fullName>
    </submittedName>
</protein>
<sequence>MAESEGMDAAELQGLLVAAKHHYDIGCRVAAITRFIPREFITQAIEQPDDEPMPQLLDHLHGSVDNTVELAADHHLIAAPMWHYPHGWLLLSRIAQLPRWAIAELDHAHTLSIELPQLMREANVQPERGIWGLVKRLVDPQKEQRAAYAQQLLWEFASDPDRYVLYQRVADRLPELESALAEENRFDGFNPLRLGYPYRDIGEGIIIRTLGKHLAEEAAEDPDLEEPKAIAAPEDQELAFLDVEKLWQLMPVLRRVENHPDSLPNLRAEAQTALNALRGERAEIILRQLPVEMLKEVTADRLRTQGLETIGVFSAQDVLDTDAQQLAHVNGIGEKTARRLRAAAYTMRNEALGGGTRAHTLLSEAQNQAHKEAEDSYPGGPEAPDGPSKEMQRALEAARTQSTSQIAIGSDPTKAATTLVGVLGRYAPYEEEDEPYRERRTRLMDALIPLIRQLPQLGTQGGDNPFHTPECAIVGPHAKKYCAQLEDDMRWAIANPQLLDPTATEGFGRNQGSITLNYQLGKWEDYLERPAYYQGLLAKLLSHENTRGSEAHLSEEILEAIRNTPLDRSLLHDLSLRGYQSFGARYGIVQRKVLIGDEMGLGKTIEAIAIAAHLHATRSQDFRSLVICPASVLINWAREIENFSYLKVHRAHGPEKDAALKRWRKQGGVCICTFEGSRVLELGEPDLVIVDEAHYIKNPEAKRSQAAAGFIKTAQYAVLMTGTPLENRLEEFNTLLGYLNPEVVPQNPESITSDQYRRLIAPVYLRRTQQDVLDELPAMQFSQDFIELSEEEERIYRHTVEEGNWMGMRQACLGIGASGTSSKMTRLVEIVDSARSEDRKVVVFSYFLGALELAAYAVPDELLVGTISGKVSPKDRQKMVDELGSAPAGAVLLSQITAGGVGLNIQAASVVVIMEPQLTPSKESQAIARSRRMGQLHTVDVHYLVAENTVDERIIEILNTKRQIFADYAQDSIMASADDAVDISELSLAAEVIAKERQRLGYTNSGMKEEGAAPEGSETAFDPLPTASEDLE</sequence>
<accession>A0A1I2TSH1</accession>
<dbReference type="RefSeq" id="WP_092286055.1">
    <property type="nucleotide sequence ID" value="NZ_FOPJ01000009.1"/>
</dbReference>
<keyword evidence="5" id="KW-0067">ATP-binding</keyword>
<dbReference type="SMART" id="SM00487">
    <property type="entry name" value="DEXDc"/>
    <property type="match status" value="1"/>
</dbReference>
<dbReference type="InterPro" id="IPR000330">
    <property type="entry name" value="SNF2_N"/>
</dbReference>
<dbReference type="InterPro" id="IPR049730">
    <property type="entry name" value="SNF2/RAD54-like_C"/>
</dbReference>
<feature type="domain" description="Helicase ATP-binding" evidence="3">
    <location>
        <begin position="584"/>
        <end position="742"/>
    </location>
</feature>
<evidence type="ECO:0000259" key="4">
    <source>
        <dbReference type="PROSITE" id="PS51194"/>
    </source>
</evidence>
<dbReference type="EMBL" id="FOPJ01000009">
    <property type="protein sequence ID" value="SFG65301.1"/>
    <property type="molecule type" value="Genomic_DNA"/>
</dbReference>
<dbReference type="GO" id="GO:0004386">
    <property type="term" value="F:helicase activity"/>
    <property type="evidence" value="ECO:0007669"/>
    <property type="project" value="UniProtKB-KW"/>
</dbReference>
<dbReference type="GO" id="GO:0005524">
    <property type="term" value="F:ATP binding"/>
    <property type="evidence" value="ECO:0007669"/>
    <property type="project" value="InterPro"/>
</dbReference>
<feature type="domain" description="Helicase C-terminal" evidence="4">
    <location>
        <begin position="826"/>
        <end position="973"/>
    </location>
</feature>
<dbReference type="Gene3D" id="1.10.150.20">
    <property type="entry name" value="5' to 3' exonuclease, C-terminal subdomain"/>
    <property type="match status" value="1"/>
</dbReference>
<evidence type="ECO:0000313" key="5">
    <source>
        <dbReference type="EMBL" id="SFG65301.1"/>
    </source>
</evidence>
<dbReference type="InterPro" id="IPR014001">
    <property type="entry name" value="Helicase_ATP-bd"/>
</dbReference>
<keyword evidence="1" id="KW-0378">Hydrolase</keyword>
<dbReference type="STRING" id="185761.SAMN05660282_01515"/>
<dbReference type="Gene3D" id="3.40.50.10810">
    <property type="entry name" value="Tandem AAA-ATPase domain"/>
    <property type="match status" value="1"/>
</dbReference>
<dbReference type="OrthoDB" id="9760715at2"/>
<dbReference type="InterPro" id="IPR027417">
    <property type="entry name" value="P-loop_NTPase"/>
</dbReference>
<dbReference type="CDD" id="cd17919">
    <property type="entry name" value="DEXHc_Snf"/>
    <property type="match status" value="1"/>
</dbReference>
<dbReference type="GO" id="GO:0016787">
    <property type="term" value="F:hydrolase activity"/>
    <property type="evidence" value="ECO:0007669"/>
    <property type="project" value="UniProtKB-KW"/>
</dbReference>
<dbReference type="InterPro" id="IPR001650">
    <property type="entry name" value="Helicase_C-like"/>
</dbReference>
<keyword evidence="5" id="KW-0347">Helicase</keyword>
<dbReference type="PROSITE" id="PS51192">
    <property type="entry name" value="HELICASE_ATP_BIND_1"/>
    <property type="match status" value="1"/>
</dbReference>
<dbReference type="PANTHER" id="PTHR10799">
    <property type="entry name" value="SNF2/RAD54 HELICASE FAMILY"/>
    <property type="match status" value="1"/>
</dbReference>
<dbReference type="CDD" id="cd18793">
    <property type="entry name" value="SF2_C_SNF"/>
    <property type="match status" value="1"/>
</dbReference>
<organism evidence="5 6">
    <name type="scientific">Corynebacterium spheniscorum</name>
    <dbReference type="NCBI Taxonomy" id="185761"/>
    <lineage>
        <taxon>Bacteria</taxon>
        <taxon>Bacillati</taxon>
        <taxon>Actinomycetota</taxon>
        <taxon>Actinomycetes</taxon>
        <taxon>Mycobacteriales</taxon>
        <taxon>Corynebacteriaceae</taxon>
        <taxon>Corynebacterium</taxon>
    </lineage>
</organism>
<dbReference type="InterPro" id="IPR038718">
    <property type="entry name" value="SNF2-like_sf"/>
</dbReference>
<keyword evidence="6" id="KW-1185">Reference proteome</keyword>
<dbReference type="SUPFAM" id="SSF52540">
    <property type="entry name" value="P-loop containing nucleoside triphosphate hydrolases"/>
    <property type="match status" value="2"/>
</dbReference>
<gene>
    <name evidence="5" type="ORF">SAMN05660282_01515</name>
</gene>
<dbReference type="InterPro" id="IPR010995">
    <property type="entry name" value="DNA_repair_Rad51/TF_NusA_a-hlx"/>
</dbReference>
<evidence type="ECO:0000259" key="3">
    <source>
        <dbReference type="PROSITE" id="PS51192"/>
    </source>
</evidence>
<proteinExistence type="predicted"/>